<sequence length="173" mass="20058">MTVNAVTETLPEDVQEMMARTRKNPISVFLEMYMQIFKESPKVFVQNIPGETKGSFFFVTSVRIGNIEVKGLPHRTKKVAKMDCFVKGIKILCDQFSVEIAKSSRDLEFKQESTFFELLRKHTYSKFYKYVLCNFFLNACVSIVICVASGFKQQLMLFLLNEIDYSHFEGKNK</sequence>
<dbReference type="AlphaFoldDB" id="A0A016VYF5"/>
<accession>A0A016VYF5</accession>
<dbReference type="STRING" id="53326.A0A016VYF5"/>
<gene>
    <name evidence="2" type="primary">Acey_s0003.g1360</name>
    <name evidence="2" type="ORF">Y032_0003g1360</name>
</gene>
<feature type="transmembrane region" description="Helical" evidence="1">
    <location>
        <begin position="130"/>
        <end position="151"/>
    </location>
</feature>
<dbReference type="EMBL" id="JARK01001339">
    <property type="protein sequence ID" value="EYC32027.1"/>
    <property type="molecule type" value="Genomic_DNA"/>
</dbReference>
<dbReference type="OrthoDB" id="5863308at2759"/>
<name>A0A016VYF5_9BILA</name>
<dbReference type="SUPFAM" id="SSF54768">
    <property type="entry name" value="dsRNA-binding domain-like"/>
    <property type="match status" value="1"/>
</dbReference>
<keyword evidence="1" id="KW-1133">Transmembrane helix</keyword>
<reference evidence="3" key="1">
    <citation type="journal article" date="2015" name="Nat. Genet.">
        <title>The genome and transcriptome of the zoonotic hookworm Ancylostoma ceylanicum identify infection-specific gene families.</title>
        <authorList>
            <person name="Schwarz E.M."/>
            <person name="Hu Y."/>
            <person name="Antoshechkin I."/>
            <person name="Miller M.M."/>
            <person name="Sternberg P.W."/>
            <person name="Aroian R.V."/>
        </authorList>
    </citation>
    <scope>NUCLEOTIDE SEQUENCE</scope>
    <source>
        <strain evidence="3">HY135</strain>
    </source>
</reference>
<proteinExistence type="predicted"/>
<evidence type="ECO:0000256" key="1">
    <source>
        <dbReference type="SAM" id="Phobius"/>
    </source>
</evidence>
<keyword evidence="3" id="KW-1185">Reference proteome</keyword>
<protein>
    <submittedName>
        <fullName evidence="2">Uncharacterized protein</fullName>
    </submittedName>
</protein>
<keyword evidence="1" id="KW-0812">Transmembrane</keyword>
<dbReference type="Gene3D" id="3.30.160.20">
    <property type="match status" value="1"/>
</dbReference>
<comment type="caution">
    <text evidence="2">The sequence shown here is derived from an EMBL/GenBank/DDBJ whole genome shotgun (WGS) entry which is preliminary data.</text>
</comment>
<keyword evidence="1" id="KW-0472">Membrane</keyword>
<evidence type="ECO:0000313" key="2">
    <source>
        <dbReference type="EMBL" id="EYC32027.1"/>
    </source>
</evidence>
<dbReference type="Proteomes" id="UP000024635">
    <property type="component" value="Unassembled WGS sequence"/>
</dbReference>
<evidence type="ECO:0000313" key="3">
    <source>
        <dbReference type="Proteomes" id="UP000024635"/>
    </source>
</evidence>
<organism evidence="2 3">
    <name type="scientific">Ancylostoma ceylanicum</name>
    <dbReference type="NCBI Taxonomy" id="53326"/>
    <lineage>
        <taxon>Eukaryota</taxon>
        <taxon>Metazoa</taxon>
        <taxon>Ecdysozoa</taxon>
        <taxon>Nematoda</taxon>
        <taxon>Chromadorea</taxon>
        <taxon>Rhabditida</taxon>
        <taxon>Rhabditina</taxon>
        <taxon>Rhabditomorpha</taxon>
        <taxon>Strongyloidea</taxon>
        <taxon>Ancylostomatidae</taxon>
        <taxon>Ancylostomatinae</taxon>
        <taxon>Ancylostoma</taxon>
    </lineage>
</organism>